<organism evidence="1 2">
    <name type="scientific">Catharanthus roseus</name>
    <name type="common">Madagascar periwinkle</name>
    <name type="synonym">Vinca rosea</name>
    <dbReference type="NCBI Taxonomy" id="4058"/>
    <lineage>
        <taxon>Eukaryota</taxon>
        <taxon>Viridiplantae</taxon>
        <taxon>Streptophyta</taxon>
        <taxon>Embryophyta</taxon>
        <taxon>Tracheophyta</taxon>
        <taxon>Spermatophyta</taxon>
        <taxon>Magnoliopsida</taxon>
        <taxon>eudicotyledons</taxon>
        <taxon>Gunneridae</taxon>
        <taxon>Pentapetalae</taxon>
        <taxon>asterids</taxon>
        <taxon>lamiids</taxon>
        <taxon>Gentianales</taxon>
        <taxon>Apocynaceae</taxon>
        <taxon>Rauvolfioideae</taxon>
        <taxon>Vinceae</taxon>
        <taxon>Catharanthinae</taxon>
        <taxon>Catharanthus</taxon>
    </lineage>
</organism>
<evidence type="ECO:0000313" key="1">
    <source>
        <dbReference type="EMBL" id="KAI5673969.1"/>
    </source>
</evidence>
<proteinExistence type="predicted"/>
<keyword evidence="2" id="KW-1185">Reference proteome</keyword>
<gene>
    <name evidence="1" type="ORF">M9H77_14333</name>
</gene>
<comment type="caution">
    <text evidence="1">The sequence shown here is derived from an EMBL/GenBank/DDBJ whole genome shotgun (WGS) entry which is preliminary data.</text>
</comment>
<reference evidence="2" key="1">
    <citation type="journal article" date="2023" name="Nat. Plants">
        <title>Single-cell RNA sequencing provides a high-resolution roadmap for understanding the multicellular compartmentation of specialized metabolism.</title>
        <authorList>
            <person name="Sun S."/>
            <person name="Shen X."/>
            <person name="Li Y."/>
            <person name="Li Y."/>
            <person name="Wang S."/>
            <person name="Li R."/>
            <person name="Zhang H."/>
            <person name="Shen G."/>
            <person name="Guo B."/>
            <person name="Wei J."/>
            <person name="Xu J."/>
            <person name="St-Pierre B."/>
            <person name="Chen S."/>
            <person name="Sun C."/>
        </authorList>
    </citation>
    <scope>NUCLEOTIDE SEQUENCE [LARGE SCALE GENOMIC DNA]</scope>
</reference>
<name>A0ACC0BMR6_CATRO</name>
<dbReference type="Proteomes" id="UP001060085">
    <property type="component" value="Linkage Group LG03"/>
</dbReference>
<protein>
    <submittedName>
        <fullName evidence="1">Uncharacterized protein</fullName>
    </submittedName>
</protein>
<dbReference type="EMBL" id="CM044703">
    <property type="protein sequence ID" value="KAI5673969.1"/>
    <property type="molecule type" value="Genomic_DNA"/>
</dbReference>
<sequence>MDNWFLDFTFETCFKVILPPFPLKAVKNYLVFKFPRVQIWLCSFDGRLSSSLSIRKNFESQHFPPTIPKQLSKVIKPDGRAPAGVSREEKTLRMRERGASDRYFTFYDASLSFTDVYHLLGEISSTCIVN</sequence>
<evidence type="ECO:0000313" key="2">
    <source>
        <dbReference type="Proteomes" id="UP001060085"/>
    </source>
</evidence>
<accession>A0ACC0BMR6</accession>